<reference evidence="2 5" key="2">
    <citation type="journal article" date="2014" name="BMC Genomics">
        <title>An improved genome release (version Mt4.0) for the model legume Medicago truncatula.</title>
        <authorList>
            <person name="Tang H."/>
            <person name="Krishnakumar V."/>
            <person name="Bidwell S."/>
            <person name="Rosen B."/>
            <person name="Chan A."/>
            <person name="Zhou S."/>
            <person name="Gentzbittel L."/>
            <person name="Childs K.L."/>
            <person name="Yandell M."/>
            <person name="Gundlach H."/>
            <person name="Mayer K.F."/>
            <person name="Schwartz D.C."/>
            <person name="Town C.D."/>
        </authorList>
    </citation>
    <scope>GENOME REANNOTATION</scope>
    <source>
        <strain evidence="4 5">cv. Jemalong A17</strain>
    </source>
</reference>
<evidence type="ECO:0000313" key="5">
    <source>
        <dbReference type="Proteomes" id="UP000002051"/>
    </source>
</evidence>
<protein>
    <submittedName>
        <fullName evidence="2">F-box/RNI/FBD-like domain protein</fullName>
    </submittedName>
    <submittedName>
        <fullName evidence="3">Putative F-box domain, FBD domain, leucine-rich repeat domain, L domain-containing protein</fullName>
    </submittedName>
</protein>
<dbReference type="eggNOG" id="ENOG502RYTW">
    <property type="taxonomic scope" value="Eukaryota"/>
</dbReference>
<accession>G7KGV2</accession>
<dbReference type="SUPFAM" id="SSF52047">
    <property type="entry name" value="RNI-like"/>
    <property type="match status" value="1"/>
</dbReference>
<dbReference type="AlphaFoldDB" id="G7KGV2"/>
<dbReference type="SMART" id="SM00579">
    <property type="entry name" value="FBD"/>
    <property type="match status" value="1"/>
</dbReference>
<reference evidence="4" key="3">
    <citation type="submission" date="2015-04" db="UniProtKB">
        <authorList>
            <consortium name="EnsemblPlants"/>
        </authorList>
    </citation>
    <scope>IDENTIFICATION</scope>
    <source>
        <strain evidence="4">cv. Jemalong A17</strain>
    </source>
</reference>
<evidence type="ECO:0000313" key="4">
    <source>
        <dbReference type="EnsemblPlants" id="AES99429"/>
    </source>
</evidence>
<dbReference type="OMA" id="EWRHYNG"/>
<reference evidence="2 5" key="1">
    <citation type="journal article" date="2011" name="Nature">
        <title>The Medicago genome provides insight into the evolution of rhizobial symbioses.</title>
        <authorList>
            <person name="Young N.D."/>
            <person name="Debelle F."/>
            <person name="Oldroyd G.E."/>
            <person name="Geurts R."/>
            <person name="Cannon S.B."/>
            <person name="Udvardi M.K."/>
            <person name="Benedito V.A."/>
            <person name="Mayer K.F."/>
            <person name="Gouzy J."/>
            <person name="Schoof H."/>
            <person name="Van de Peer Y."/>
            <person name="Proost S."/>
            <person name="Cook D.R."/>
            <person name="Meyers B.C."/>
            <person name="Spannagl M."/>
            <person name="Cheung F."/>
            <person name="De Mita S."/>
            <person name="Krishnakumar V."/>
            <person name="Gundlach H."/>
            <person name="Zhou S."/>
            <person name="Mudge J."/>
            <person name="Bharti A.K."/>
            <person name="Murray J.D."/>
            <person name="Naoumkina M.A."/>
            <person name="Rosen B."/>
            <person name="Silverstein K.A."/>
            <person name="Tang H."/>
            <person name="Rombauts S."/>
            <person name="Zhao P.X."/>
            <person name="Zhou P."/>
            <person name="Barbe V."/>
            <person name="Bardou P."/>
            <person name="Bechner M."/>
            <person name="Bellec A."/>
            <person name="Berger A."/>
            <person name="Berges H."/>
            <person name="Bidwell S."/>
            <person name="Bisseling T."/>
            <person name="Choisne N."/>
            <person name="Couloux A."/>
            <person name="Denny R."/>
            <person name="Deshpande S."/>
            <person name="Dai X."/>
            <person name="Doyle J.J."/>
            <person name="Dudez A.M."/>
            <person name="Farmer A.D."/>
            <person name="Fouteau S."/>
            <person name="Franken C."/>
            <person name="Gibelin C."/>
            <person name="Gish J."/>
            <person name="Goldstein S."/>
            <person name="Gonzalez A.J."/>
            <person name="Green P.J."/>
            <person name="Hallab A."/>
            <person name="Hartog M."/>
            <person name="Hua A."/>
            <person name="Humphray S.J."/>
            <person name="Jeong D.H."/>
            <person name="Jing Y."/>
            <person name="Jocker A."/>
            <person name="Kenton S.M."/>
            <person name="Kim D.J."/>
            <person name="Klee K."/>
            <person name="Lai H."/>
            <person name="Lang C."/>
            <person name="Lin S."/>
            <person name="Macmil S.L."/>
            <person name="Magdelenat G."/>
            <person name="Matthews L."/>
            <person name="McCorrison J."/>
            <person name="Monaghan E.L."/>
            <person name="Mun J.H."/>
            <person name="Najar F.Z."/>
            <person name="Nicholson C."/>
            <person name="Noirot C."/>
            <person name="O'Bleness M."/>
            <person name="Paule C.R."/>
            <person name="Poulain J."/>
            <person name="Prion F."/>
            <person name="Qin B."/>
            <person name="Qu C."/>
            <person name="Retzel E.F."/>
            <person name="Riddle C."/>
            <person name="Sallet E."/>
            <person name="Samain S."/>
            <person name="Samson N."/>
            <person name="Sanders I."/>
            <person name="Saurat O."/>
            <person name="Scarpelli C."/>
            <person name="Schiex T."/>
            <person name="Segurens B."/>
            <person name="Severin A.J."/>
            <person name="Sherrier D.J."/>
            <person name="Shi R."/>
            <person name="Sims S."/>
            <person name="Singer S.R."/>
            <person name="Sinharoy S."/>
            <person name="Sterck L."/>
            <person name="Viollet A."/>
            <person name="Wang B.B."/>
            <person name="Wang K."/>
            <person name="Wang M."/>
            <person name="Wang X."/>
            <person name="Warfsmann J."/>
            <person name="Weissenbach J."/>
            <person name="White D.D."/>
            <person name="White J.D."/>
            <person name="Wiley G.B."/>
            <person name="Wincker P."/>
            <person name="Xing Y."/>
            <person name="Yang L."/>
            <person name="Yao Z."/>
            <person name="Ying F."/>
            <person name="Zhai J."/>
            <person name="Zhou L."/>
            <person name="Zuber A."/>
            <person name="Denarie J."/>
            <person name="Dixon R.A."/>
            <person name="May G.D."/>
            <person name="Schwartz D.C."/>
            <person name="Rogers J."/>
            <person name="Quetier F."/>
            <person name="Town C.D."/>
            <person name="Roe B.A."/>
        </authorList>
    </citation>
    <scope>NUCLEOTIDE SEQUENCE [LARGE SCALE GENOMIC DNA]</scope>
    <source>
        <strain evidence="2">A17</strain>
        <strain evidence="4 5">cv. Jemalong A17</strain>
    </source>
</reference>
<organism evidence="2 5">
    <name type="scientific">Medicago truncatula</name>
    <name type="common">Barrel medic</name>
    <name type="synonym">Medicago tribuloides</name>
    <dbReference type="NCBI Taxonomy" id="3880"/>
    <lineage>
        <taxon>Eukaryota</taxon>
        <taxon>Viridiplantae</taxon>
        <taxon>Streptophyta</taxon>
        <taxon>Embryophyta</taxon>
        <taxon>Tracheophyta</taxon>
        <taxon>Spermatophyta</taxon>
        <taxon>Magnoliopsida</taxon>
        <taxon>eudicotyledons</taxon>
        <taxon>Gunneridae</taxon>
        <taxon>Pentapetalae</taxon>
        <taxon>rosids</taxon>
        <taxon>fabids</taxon>
        <taxon>Fabales</taxon>
        <taxon>Fabaceae</taxon>
        <taxon>Papilionoideae</taxon>
        <taxon>50 kb inversion clade</taxon>
        <taxon>NPAAA clade</taxon>
        <taxon>Hologalegina</taxon>
        <taxon>IRL clade</taxon>
        <taxon>Trifolieae</taxon>
        <taxon>Medicago</taxon>
    </lineage>
</organism>
<name>G7KGV2_MEDTR</name>
<dbReference type="PROSITE" id="PS50181">
    <property type="entry name" value="FBOX"/>
    <property type="match status" value="1"/>
</dbReference>
<dbReference type="HOGENOM" id="CLU_010721_1_2_1"/>
<dbReference type="Pfam" id="PF24758">
    <property type="entry name" value="LRR_At5g56370"/>
    <property type="match status" value="1"/>
</dbReference>
<dbReference type="InterPro" id="IPR006566">
    <property type="entry name" value="FBD"/>
</dbReference>
<dbReference type="InterPro" id="IPR032675">
    <property type="entry name" value="LRR_dom_sf"/>
</dbReference>
<dbReference type="STRING" id="3880.G7KGV2"/>
<dbReference type="SUPFAM" id="SSF81383">
    <property type="entry name" value="F-box domain"/>
    <property type="match status" value="1"/>
</dbReference>
<dbReference type="Gene3D" id="1.20.1280.50">
    <property type="match status" value="1"/>
</dbReference>
<dbReference type="Proteomes" id="UP000002051">
    <property type="component" value="Chromosome 5"/>
</dbReference>
<dbReference type="InterPro" id="IPR055411">
    <property type="entry name" value="LRR_FXL15/At3g58940/PEG3-like"/>
</dbReference>
<dbReference type="OrthoDB" id="594804at2759"/>
<reference evidence="6" key="4">
    <citation type="journal article" date="2018" name="Nat. Plants">
        <title>Whole-genome landscape of Medicago truncatula symbiotic genes.</title>
        <authorList>
            <person name="Pecrix Y."/>
            <person name="Staton S.E."/>
            <person name="Sallet E."/>
            <person name="Lelandais-Briere C."/>
            <person name="Moreau S."/>
            <person name="Carrere S."/>
            <person name="Blein T."/>
            <person name="Jardinaud M.F."/>
            <person name="Latrasse D."/>
            <person name="Zouine M."/>
            <person name="Zahm M."/>
            <person name="Kreplak J."/>
            <person name="Mayjonade B."/>
            <person name="Satge C."/>
            <person name="Perez M."/>
            <person name="Cauet S."/>
            <person name="Marande W."/>
            <person name="Chantry-Darmon C."/>
            <person name="Lopez-Roques C."/>
            <person name="Bouchez O."/>
            <person name="Berard A."/>
            <person name="Debelle F."/>
            <person name="Munos S."/>
            <person name="Bendahmane A."/>
            <person name="Berges H."/>
            <person name="Niebel A."/>
            <person name="Buitink J."/>
            <person name="Frugier F."/>
            <person name="Benhamed M."/>
            <person name="Crespi M."/>
            <person name="Gouzy J."/>
            <person name="Gamas P."/>
        </authorList>
    </citation>
    <scope>NUCLEOTIDE SEQUENCE [LARGE SCALE GENOMIC DNA]</scope>
    <source>
        <strain evidence="6">cv. Jemalong A17</strain>
    </source>
</reference>
<dbReference type="Gene3D" id="3.80.10.10">
    <property type="entry name" value="Ribonuclease Inhibitor"/>
    <property type="match status" value="1"/>
</dbReference>
<dbReference type="InterPro" id="IPR053781">
    <property type="entry name" value="F-box_AtFBL13-like"/>
</dbReference>
<evidence type="ECO:0000259" key="1">
    <source>
        <dbReference type="PROSITE" id="PS50181"/>
    </source>
</evidence>
<dbReference type="EMBL" id="PSQE01000005">
    <property type="protein sequence ID" value="RHN57013.1"/>
    <property type="molecule type" value="Genomic_DNA"/>
</dbReference>
<dbReference type="InterPro" id="IPR050232">
    <property type="entry name" value="FBL13/AtMIF1-like"/>
</dbReference>
<evidence type="ECO:0000313" key="2">
    <source>
        <dbReference type="EMBL" id="AES99429.1"/>
    </source>
</evidence>
<dbReference type="Gramene" id="rna32496">
    <property type="protein sequence ID" value="RHN57013.1"/>
    <property type="gene ID" value="gene32496"/>
</dbReference>
<reference evidence="3" key="5">
    <citation type="journal article" date="2018" name="Nat. Plants">
        <title>Whole-genome landscape of Medicago truncatula symbiotic genes.</title>
        <authorList>
            <person name="Pecrix Y."/>
            <person name="Gamas P."/>
            <person name="Carrere S."/>
        </authorList>
    </citation>
    <scope>NUCLEOTIDE SEQUENCE</scope>
    <source>
        <tissue evidence="3">Leaves</tissue>
    </source>
</reference>
<proteinExistence type="predicted"/>
<dbReference type="Pfam" id="PF00646">
    <property type="entry name" value="F-box"/>
    <property type="match status" value="1"/>
</dbReference>
<feature type="domain" description="F-box" evidence="1">
    <location>
        <begin position="32"/>
        <end position="68"/>
    </location>
</feature>
<evidence type="ECO:0000313" key="6">
    <source>
        <dbReference type="Proteomes" id="UP000265566"/>
    </source>
</evidence>
<dbReference type="EnsemblPlants" id="AES99429">
    <property type="protein sequence ID" value="AES99429"/>
    <property type="gene ID" value="MTR_5g080710"/>
</dbReference>
<gene>
    <name evidence="2" type="ordered locus">MTR_5g080710</name>
    <name evidence="3" type="ORF">MtrunA17_Chr5g0435741</name>
</gene>
<dbReference type="Proteomes" id="UP000265566">
    <property type="component" value="Chromosome 5"/>
</dbReference>
<dbReference type="PANTHER" id="PTHR31900:SF34">
    <property type="entry name" value="EMB|CAB62440.1-RELATED"/>
    <property type="match status" value="1"/>
</dbReference>
<dbReference type="InterPro" id="IPR001810">
    <property type="entry name" value="F-box_dom"/>
</dbReference>
<dbReference type="CDD" id="cd22160">
    <property type="entry name" value="F-box_AtFBL13-like"/>
    <property type="match status" value="1"/>
</dbReference>
<sequence>MSNENYYLTLNKCCFSSSSSLGHTERKVERQVDRISRLPNEVIAYILSFLPTKDAITTSVLSHRWISLWTFADALHFPNHCPSFLTKENFVDIMNSVLSQRESKCIKRLSFSILNNCYIPHLVSSIVSMATTQKVYEIDLSLYRLKVYLPHQLYTCKTLTVLRLVGTFHLNVPSHLHLPLLKILHLNLLCFVDDHDDDALMRFLSSCPALEQLFYEEVKFKRTSLFGICVPSLKRLFVRSFDERLHIKTPLLECLVMKETKAINYVVENLDNLKEAHIGIHFDYENKKVKENIANIFNGVRKTRFLCLDLYTTEVLTYACLEFPTFDHLGHLQLYLKILDSYFLVELLLEKCPNLEFLEIIKVDELCDNEIEWRQPTIVPSCLSSHLTTFIFRDYEGTDEEFELISYILNSGKVLKRTTIYFESSCWNPSETSDAVLELSSLPRASKDNRTNYVLQSRS</sequence>
<dbReference type="PANTHER" id="PTHR31900">
    <property type="entry name" value="F-BOX/RNI SUPERFAMILY PROTEIN-RELATED"/>
    <property type="match status" value="1"/>
</dbReference>
<dbReference type="InterPro" id="IPR036047">
    <property type="entry name" value="F-box-like_dom_sf"/>
</dbReference>
<dbReference type="EMBL" id="CM001221">
    <property type="protein sequence ID" value="AES99429.1"/>
    <property type="molecule type" value="Genomic_DNA"/>
</dbReference>
<evidence type="ECO:0000313" key="3">
    <source>
        <dbReference type="EMBL" id="RHN57013.1"/>
    </source>
</evidence>
<dbReference type="Pfam" id="PF08387">
    <property type="entry name" value="FBD"/>
    <property type="match status" value="1"/>
</dbReference>
<dbReference type="PaxDb" id="3880-AES99429"/>
<keyword evidence="5" id="KW-1185">Reference proteome</keyword>